<sequence length="1259" mass="143130">MSGCFANANQDALLQLLANLPGVSFCYRTTPEGTGHFTQLDGDTLSLFDLPSDSIMSDHRTLWFQCNRDERRNVFAAMEEARKKHIPWQAKWNIQLGGGYTRHIKGLAVITAEHDDGGLTWSGIFQCLPKSRATTLPSIAKEVVNALRGFVYRYRLTPEGKSYFDFVSPGVKEIFGYTPKELMADGEITWKVMHPEDRPVILKKMEKNIQDLTPWCFEWRVCHPDGKIIWIKSECRPPTQVEDGSYTWDGYITDVTKEHTLKEVADLVPGMLYQYRQFPDGQCFFDYASEGSRALLECSPKELMQDADLLWKYSLPEDCDQVLNKLSENMRTLTPWCETWRIRTPSGQLKWIKDESKSPVKLNNGSCLWTGIITDTTKEHRLEEALSYQRHALQLSEETRQKMIDVVPGIVFQARHHPNGEISFLYLSEAVKDILGITRETMLEDGSTMWARFYPEDIPGMQKSLDDTIPYHKDWDHTWRTCPDENTIIWLRGQSKHFSTLSDGSIIRVGVCMNVTREKDLEKSRRQLEGDVTEARQMLRDILKVVPGCVYLVKRNNNTGVWTYPFMSEAAANLFERPIEELQANSRLILDYAHPDDRDMLSTRLENSFRYNGMMHVVWRIITPTGQVKWIRGDSRPFRTEPDGTILRAGFFIDVTHEQRLEKNLLNTSKRLDKIINTIPGGIYQTHIKPDGQMIFVFSSQQFHKLLGLPEDSRLPESQKFINNIIEKDQKHHHDSIMQSITAMESRCIRFGYRKFDSGKEITIEVHTQVDPIEGSEDKIFTGVALDVSEAVKTEQALLEQKIKAEEANVAKSTFLANVSHEMRTPLNGILGYAQLLSHELSLSGQAARNLHSLKQCSDHLLAVINDVLDMAKIESGQLEMQLKPMALYRLLSEVESVISPLASGKDLVFALHTTDDLPGYIKNDATRLRQILINLLNNAVKFTRQGEITLNVSLVDGHLHFTVRDTGAGIPREKLDSIFRPFERLEQHHAVEGTGLGLSITQRIVSKLGGQVTATSHEGEGSCFTVILPCEEAESIEEQSETREFQLIPLQLENPPTVLVIDDRESNRDVMTQWLTLGGFKTLSAQNGKLALEVLHENKVDMILADLRMPVMNGYEFIEALKADNPLKDIPAVAVSASVFPEQVRKVLSSGFKAFLAKPCNLSRLFETIYTLLNVHPEKPQEVQPDQQSDSPPVKETPLPESERQIIMEMLDLGDVEGLQSYVLKLRANKEFCGIALRLANCLDEFDMEGFRAILQEQ</sequence>
<dbReference type="CDD" id="cd00082">
    <property type="entry name" value="HisKA"/>
    <property type="match status" value="1"/>
</dbReference>
<feature type="modified residue" description="4-aspartylphosphate" evidence="6">
    <location>
        <position position="1107"/>
    </location>
</feature>
<dbReference type="SMART" id="SM00387">
    <property type="entry name" value="HATPase_c"/>
    <property type="match status" value="1"/>
</dbReference>
<dbReference type="PROSITE" id="PS50112">
    <property type="entry name" value="PAS"/>
    <property type="match status" value="3"/>
</dbReference>
<dbReference type="SMART" id="SM00448">
    <property type="entry name" value="REC"/>
    <property type="match status" value="1"/>
</dbReference>
<evidence type="ECO:0000256" key="6">
    <source>
        <dbReference type="PROSITE-ProRule" id="PRU00169"/>
    </source>
</evidence>
<dbReference type="PROSITE" id="PS50110">
    <property type="entry name" value="RESPONSE_REGULATORY"/>
    <property type="match status" value="1"/>
</dbReference>
<feature type="domain" description="PAS" evidence="10">
    <location>
        <begin position="396"/>
        <end position="472"/>
    </location>
</feature>
<dbReference type="EMBL" id="JAMFLX010000020">
    <property type="protein sequence ID" value="MCL6271089.1"/>
    <property type="molecule type" value="Genomic_DNA"/>
</dbReference>
<keyword evidence="13" id="KW-1185">Reference proteome</keyword>
<dbReference type="Gene3D" id="3.30.450.20">
    <property type="entry name" value="PAS domain"/>
    <property type="match status" value="5"/>
</dbReference>
<dbReference type="InterPro" id="IPR004358">
    <property type="entry name" value="Sig_transdc_His_kin-like_C"/>
</dbReference>
<evidence type="ECO:0000313" key="13">
    <source>
        <dbReference type="Proteomes" id="UP001203338"/>
    </source>
</evidence>
<name>A0ABT0PI87_9GAMM</name>
<feature type="region of interest" description="Disordered" evidence="7">
    <location>
        <begin position="1180"/>
        <end position="1201"/>
    </location>
</feature>
<keyword evidence="4" id="KW-0808">Transferase</keyword>
<dbReference type="SMART" id="SM00388">
    <property type="entry name" value="HisKA"/>
    <property type="match status" value="1"/>
</dbReference>
<dbReference type="InterPro" id="IPR003594">
    <property type="entry name" value="HATPase_dom"/>
</dbReference>
<dbReference type="Gene3D" id="1.10.287.130">
    <property type="match status" value="1"/>
</dbReference>
<dbReference type="InterPro" id="IPR003661">
    <property type="entry name" value="HisK_dim/P_dom"/>
</dbReference>
<dbReference type="NCBIfam" id="TIGR00229">
    <property type="entry name" value="sensory_box"/>
    <property type="match status" value="2"/>
</dbReference>
<dbReference type="PANTHER" id="PTHR43047">
    <property type="entry name" value="TWO-COMPONENT HISTIDINE PROTEIN KINASE"/>
    <property type="match status" value="1"/>
</dbReference>
<evidence type="ECO:0000313" key="12">
    <source>
        <dbReference type="EMBL" id="MCL6271089.1"/>
    </source>
</evidence>
<dbReference type="InterPro" id="IPR001610">
    <property type="entry name" value="PAC"/>
</dbReference>
<feature type="domain" description="PAS" evidence="10">
    <location>
        <begin position="166"/>
        <end position="212"/>
    </location>
</feature>
<organism evidence="12 13">
    <name type="scientific">Parendozoicomonas callyspongiae</name>
    <dbReference type="NCBI Taxonomy" id="2942213"/>
    <lineage>
        <taxon>Bacteria</taxon>
        <taxon>Pseudomonadati</taxon>
        <taxon>Pseudomonadota</taxon>
        <taxon>Gammaproteobacteria</taxon>
        <taxon>Oceanospirillales</taxon>
        <taxon>Endozoicomonadaceae</taxon>
        <taxon>Parendozoicomonas</taxon>
    </lineage>
</organism>
<feature type="domain" description="PAS" evidence="10">
    <location>
        <begin position="535"/>
        <end position="612"/>
    </location>
</feature>
<dbReference type="InterPro" id="IPR035965">
    <property type="entry name" value="PAS-like_dom_sf"/>
</dbReference>
<accession>A0ABT0PI87</accession>
<dbReference type="SUPFAM" id="SSF55874">
    <property type="entry name" value="ATPase domain of HSP90 chaperone/DNA topoisomerase II/histidine kinase"/>
    <property type="match status" value="1"/>
</dbReference>
<keyword evidence="5" id="KW-0418">Kinase</keyword>
<gene>
    <name evidence="12" type="ORF">M3P05_14280</name>
</gene>
<dbReference type="CDD" id="cd00130">
    <property type="entry name" value="PAS"/>
    <property type="match status" value="4"/>
</dbReference>
<dbReference type="EC" id="2.7.13.3" evidence="2"/>
<dbReference type="CDD" id="cd17546">
    <property type="entry name" value="REC_hyHK_CKI1_RcsC-like"/>
    <property type="match status" value="1"/>
</dbReference>
<dbReference type="Proteomes" id="UP001203338">
    <property type="component" value="Unassembled WGS sequence"/>
</dbReference>
<feature type="domain" description="PAC" evidence="11">
    <location>
        <begin position="615"/>
        <end position="667"/>
    </location>
</feature>
<dbReference type="InterPro" id="IPR000014">
    <property type="entry name" value="PAS"/>
</dbReference>
<dbReference type="PROSITE" id="PS50109">
    <property type="entry name" value="HIS_KIN"/>
    <property type="match status" value="1"/>
</dbReference>
<dbReference type="PRINTS" id="PR00344">
    <property type="entry name" value="BCTRLSENSOR"/>
</dbReference>
<feature type="domain" description="Histidine kinase" evidence="8">
    <location>
        <begin position="818"/>
        <end position="1033"/>
    </location>
</feature>
<dbReference type="Pfam" id="PF00072">
    <property type="entry name" value="Response_reg"/>
    <property type="match status" value="1"/>
</dbReference>
<dbReference type="SUPFAM" id="SSF52172">
    <property type="entry name" value="CheY-like"/>
    <property type="match status" value="1"/>
</dbReference>
<proteinExistence type="predicted"/>
<dbReference type="InterPro" id="IPR036097">
    <property type="entry name" value="HisK_dim/P_sf"/>
</dbReference>
<dbReference type="InterPro" id="IPR000700">
    <property type="entry name" value="PAS-assoc_C"/>
</dbReference>
<dbReference type="Gene3D" id="3.40.50.2300">
    <property type="match status" value="1"/>
</dbReference>
<evidence type="ECO:0000256" key="4">
    <source>
        <dbReference type="ARBA" id="ARBA00022679"/>
    </source>
</evidence>
<evidence type="ECO:0000259" key="8">
    <source>
        <dbReference type="PROSITE" id="PS50109"/>
    </source>
</evidence>
<feature type="domain" description="Response regulatory" evidence="9">
    <location>
        <begin position="1058"/>
        <end position="1174"/>
    </location>
</feature>
<dbReference type="RefSeq" id="WP_249700426.1">
    <property type="nucleotide sequence ID" value="NZ_JAMFLX010000020.1"/>
</dbReference>
<dbReference type="PROSITE" id="PS50113">
    <property type="entry name" value="PAC"/>
    <property type="match status" value="1"/>
</dbReference>
<dbReference type="SUPFAM" id="SSF55785">
    <property type="entry name" value="PYP-like sensor domain (PAS domain)"/>
    <property type="match status" value="5"/>
</dbReference>
<dbReference type="InterPro" id="IPR011006">
    <property type="entry name" value="CheY-like_superfamily"/>
</dbReference>
<evidence type="ECO:0000259" key="10">
    <source>
        <dbReference type="PROSITE" id="PS50112"/>
    </source>
</evidence>
<dbReference type="Pfam" id="PF00512">
    <property type="entry name" value="HisKA"/>
    <property type="match status" value="1"/>
</dbReference>
<evidence type="ECO:0000256" key="2">
    <source>
        <dbReference type="ARBA" id="ARBA00012438"/>
    </source>
</evidence>
<evidence type="ECO:0000256" key="3">
    <source>
        <dbReference type="ARBA" id="ARBA00022553"/>
    </source>
</evidence>
<dbReference type="Gene3D" id="3.30.565.10">
    <property type="entry name" value="Histidine kinase-like ATPase, C-terminal domain"/>
    <property type="match status" value="1"/>
</dbReference>
<evidence type="ECO:0000256" key="5">
    <source>
        <dbReference type="ARBA" id="ARBA00022777"/>
    </source>
</evidence>
<protein>
    <recommendedName>
        <fullName evidence="2">histidine kinase</fullName>
        <ecNumber evidence="2">2.7.13.3</ecNumber>
    </recommendedName>
</protein>
<evidence type="ECO:0000259" key="9">
    <source>
        <dbReference type="PROSITE" id="PS50110"/>
    </source>
</evidence>
<dbReference type="SMART" id="SM00086">
    <property type="entry name" value="PAC"/>
    <property type="match status" value="2"/>
</dbReference>
<comment type="caution">
    <text evidence="12">The sequence shown here is derived from an EMBL/GenBank/DDBJ whole genome shotgun (WGS) entry which is preliminary data.</text>
</comment>
<dbReference type="InterPro" id="IPR036890">
    <property type="entry name" value="HATPase_C_sf"/>
</dbReference>
<evidence type="ECO:0000256" key="7">
    <source>
        <dbReference type="SAM" id="MobiDB-lite"/>
    </source>
</evidence>
<dbReference type="PANTHER" id="PTHR43047:SF72">
    <property type="entry name" value="OSMOSENSING HISTIDINE PROTEIN KINASE SLN1"/>
    <property type="match status" value="1"/>
</dbReference>
<dbReference type="CDD" id="cd16922">
    <property type="entry name" value="HATPase_EvgS-ArcB-TorS-like"/>
    <property type="match status" value="1"/>
</dbReference>
<comment type="catalytic activity">
    <reaction evidence="1">
        <text>ATP + protein L-histidine = ADP + protein N-phospho-L-histidine.</text>
        <dbReference type="EC" id="2.7.13.3"/>
    </reaction>
</comment>
<evidence type="ECO:0000256" key="1">
    <source>
        <dbReference type="ARBA" id="ARBA00000085"/>
    </source>
</evidence>
<dbReference type="Pfam" id="PF02518">
    <property type="entry name" value="HATPase_c"/>
    <property type="match status" value="1"/>
</dbReference>
<dbReference type="InterPro" id="IPR005467">
    <property type="entry name" value="His_kinase_dom"/>
</dbReference>
<dbReference type="SMART" id="SM00091">
    <property type="entry name" value="PAS"/>
    <property type="match status" value="5"/>
</dbReference>
<evidence type="ECO:0000259" key="11">
    <source>
        <dbReference type="PROSITE" id="PS50113"/>
    </source>
</evidence>
<dbReference type="Pfam" id="PF08447">
    <property type="entry name" value="PAS_3"/>
    <property type="match status" value="4"/>
</dbReference>
<dbReference type="InterPro" id="IPR013655">
    <property type="entry name" value="PAS_fold_3"/>
</dbReference>
<dbReference type="SUPFAM" id="SSF47384">
    <property type="entry name" value="Homodimeric domain of signal transducing histidine kinase"/>
    <property type="match status" value="1"/>
</dbReference>
<reference evidence="12 13" key="1">
    <citation type="submission" date="2022-05" db="EMBL/GenBank/DDBJ databases">
        <authorList>
            <person name="Park J.-S."/>
        </authorList>
    </citation>
    <scope>NUCLEOTIDE SEQUENCE [LARGE SCALE GENOMIC DNA]</scope>
    <source>
        <strain evidence="12 13">2012CJ34-2</strain>
    </source>
</reference>
<keyword evidence="3 6" id="KW-0597">Phosphoprotein</keyword>
<dbReference type="InterPro" id="IPR001789">
    <property type="entry name" value="Sig_transdc_resp-reg_receiver"/>
</dbReference>